<organism evidence="2 3">
    <name type="scientific">Polarella glacialis</name>
    <name type="common">Dinoflagellate</name>
    <dbReference type="NCBI Taxonomy" id="89957"/>
    <lineage>
        <taxon>Eukaryota</taxon>
        <taxon>Sar</taxon>
        <taxon>Alveolata</taxon>
        <taxon>Dinophyceae</taxon>
        <taxon>Suessiales</taxon>
        <taxon>Suessiaceae</taxon>
        <taxon>Polarella</taxon>
    </lineage>
</organism>
<name>A0A813J239_POLGL</name>
<protein>
    <submittedName>
        <fullName evidence="2">Uncharacterized protein</fullName>
    </submittedName>
</protein>
<sequence length="465" mass="50067">MPMSVAAAAAAEGASPNKAGGAANTPIMVYTNIQMPVPGKKRVSIRIQPIALGEIPGKKRVSVRIQPDEIGEIVLGEMSWIHVCYQRFPQELKKVPVPRGFEQGREGDGKLAVELVHKWLSRVIEREVTSVYIASPTDDPDASKTQWCLKPFSEGNAEKSPFAEGAVVVVCARGQPLDPEVETHVPKMMSLANPCAPRSWTDASQTQVVGRVMGLWSKAKIKTSVAVALARPMRPSADVDQAGLDAEFAVFSGHNNNTNNNNINNNNNNNDNNNNINNNGSGVQPQSPSFRPSAPPSPPPSSWLRALRRPSRDSSAEDTGKAPPSSPTRASRPQVFGSLEAPLEAAPKPLPPCVPGIDVLEAEAPRTRRSQSHSPGNQTLEGEAPWKEALMVTVGRQVKKRTVNFATEVPAPSSDGTTSEQPKGFYFWSSWLCASSSSLGSRRACCRGTEEEADAEGLSDVQRFV</sequence>
<reference evidence="2" key="1">
    <citation type="submission" date="2021-02" db="EMBL/GenBank/DDBJ databases">
        <authorList>
            <person name="Dougan E. K."/>
            <person name="Rhodes N."/>
            <person name="Thang M."/>
            <person name="Chan C."/>
        </authorList>
    </citation>
    <scope>NUCLEOTIDE SEQUENCE</scope>
</reference>
<dbReference type="Proteomes" id="UP000626109">
    <property type="component" value="Unassembled WGS sequence"/>
</dbReference>
<comment type="caution">
    <text evidence="2">The sequence shown here is derived from an EMBL/GenBank/DDBJ whole genome shotgun (WGS) entry which is preliminary data.</text>
</comment>
<accession>A0A813J239</accession>
<feature type="region of interest" description="Disordered" evidence="1">
    <location>
        <begin position="255"/>
        <end position="333"/>
    </location>
</feature>
<feature type="compositionally biased region" description="Basic and acidic residues" evidence="1">
    <location>
        <begin position="310"/>
        <end position="320"/>
    </location>
</feature>
<evidence type="ECO:0000313" key="2">
    <source>
        <dbReference type="EMBL" id="CAE8665183.1"/>
    </source>
</evidence>
<dbReference type="AlphaFoldDB" id="A0A813J239"/>
<dbReference type="EMBL" id="CAJNNW010019794">
    <property type="protein sequence ID" value="CAE8665183.1"/>
    <property type="molecule type" value="Genomic_DNA"/>
</dbReference>
<proteinExistence type="predicted"/>
<dbReference type="PANTHER" id="PTHR16148:SF14">
    <property type="entry name" value="MYND-TYPE DOMAIN-CONTAINING PROTEIN"/>
    <property type="match status" value="1"/>
</dbReference>
<feature type="compositionally biased region" description="Low complexity" evidence="1">
    <location>
        <begin position="255"/>
        <end position="292"/>
    </location>
</feature>
<gene>
    <name evidence="2" type="ORF">PGLA2088_LOCUS15839</name>
</gene>
<dbReference type="PANTHER" id="PTHR16148">
    <property type="entry name" value="NF-KAPPA-B-REPRESSING FACTOR-RELATED"/>
    <property type="match status" value="1"/>
</dbReference>
<evidence type="ECO:0000313" key="3">
    <source>
        <dbReference type="Proteomes" id="UP000626109"/>
    </source>
</evidence>
<evidence type="ECO:0000256" key="1">
    <source>
        <dbReference type="SAM" id="MobiDB-lite"/>
    </source>
</evidence>
<feature type="region of interest" description="Disordered" evidence="1">
    <location>
        <begin position="365"/>
        <end position="385"/>
    </location>
</feature>